<sequence>MPHTQSAAELLELGKAFYRERNYERALKAFMEAFGASKSDDVKFLDMAVACQIKLADLNSALSVGRKMTKHAAKDARGYLRMGQVLQLQEKPEMALEVYKLGLRRCATEDPDKIRLIQAKRDELTRRLSKPKSQDPIVVLPAEIMDMVMDHLNFKQKVTCLSVSRHWKEFLTHQPSLWCEIDLSLARRPVLPSFVRSCIYRSKDKKTNGLMLHTVKFNRMKDPEMVMKLVKACRNLQALEFIGSELSGSSIKDPVVLSSGLRTLRLGKAAAITLDAVTQILKGRPTLVTAEFENIEARRDATWDVDLPNLQTLSLGAGSVQEIGVHVLSIHQLVDRIPNVRSLTLTGWKYHMGLAVDANFSGLQHLEVLHLTNTFFAWQPRLPPSIKKLTLTASWGWGSTLSIQRMVEIDLPIIEELSYINEGSERDNSHHFIHTLLQKTDRDVAAEDSLQLGNGLNLYQLKNRSLRKFSLERCPLGSSGELMKILEEVPRLHGTEDLTLVQAEFRDEAAFAQTIIQNFRDLRRLSIPSCKITGVGVKMLIQELRNDPSTNVEGKEQQTRRGLEYLNLDWCTSISPDAVEWARDQGVEISWRTTAPKPSGKKVRYA</sequence>
<protein>
    <submittedName>
        <fullName evidence="3">F-box domain cyclin-like protein</fullName>
    </submittedName>
</protein>
<dbReference type="SUPFAM" id="SSF81383">
    <property type="entry name" value="F-box domain"/>
    <property type="match status" value="1"/>
</dbReference>
<keyword evidence="4" id="KW-1185">Reference proteome</keyword>
<dbReference type="SUPFAM" id="SSF48452">
    <property type="entry name" value="TPR-like"/>
    <property type="match status" value="1"/>
</dbReference>
<dbReference type="InterPro" id="IPR011990">
    <property type="entry name" value="TPR-like_helical_dom_sf"/>
</dbReference>
<name>A0A8H4IMX2_9PEZI</name>
<gene>
    <name evidence="3" type="ORF">GTA08_BOTSDO09966</name>
</gene>
<dbReference type="InterPro" id="IPR036047">
    <property type="entry name" value="F-box-like_dom_sf"/>
</dbReference>
<feature type="domain" description="F-box" evidence="2">
    <location>
        <begin position="134"/>
        <end position="181"/>
    </location>
</feature>
<feature type="repeat" description="TPR" evidence="1">
    <location>
        <begin position="7"/>
        <end position="40"/>
    </location>
</feature>
<dbReference type="AlphaFoldDB" id="A0A8H4IMX2"/>
<proteinExistence type="predicted"/>
<comment type="caution">
    <text evidence="3">The sequence shown here is derived from an EMBL/GenBank/DDBJ whole genome shotgun (WGS) entry which is preliminary data.</text>
</comment>
<organism evidence="3 4">
    <name type="scientific">Botryosphaeria dothidea</name>
    <dbReference type="NCBI Taxonomy" id="55169"/>
    <lineage>
        <taxon>Eukaryota</taxon>
        <taxon>Fungi</taxon>
        <taxon>Dikarya</taxon>
        <taxon>Ascomycota</taxon>
        <taxon>Pezizomycotina</taxon>
        <taxon>Dothideomycetes</taxon>
        <taxon>Dothideomycetes incertae sedis</taxon>
        <taxon>Botryosphaeriales</taxon>
        <taxon>Botryosphaeriaceae</taxon>
        <taxon>Botryosphaeria</taxon>
    </lineage>
</organism>
<evidence type="ECO:0000313" key="4">
    <source>
        <dbReference type="Proteomes" id="UP000572817"/>
    </source>
</evidence>
<dbReference type="Pfam" id="PF12937">
    <property type="entry name" value="F-box-like"/>
    <property type="match status" value="1"/>
</dbReference>
<dbReference type="InterPro" id="IPR001810">
    <property type="entry name" value="F-box_dom"/>
</dbReference>
<dbReference type="SMART" id="SM00256">
    <property type="entry name" value="FBOX"/>
    <property type="match status" value="1"/>
</dbReference>
<keyword evidence="1" id="KW-0802">TPR repeat</keyword>
<dbReference type="Gene3D" id="1.20.1280.50">
    <property type="match status" value="1"/>
</dbReference>
<dbReference type="InterPro" id="IPR019734">
    <property type="entry name" value="TPR_rpt"/>
</dbReference>
<dbReference type="Gene3D" id="1.25.40.10">
    <property type="entry name" value="Tetratricopeptide repeat domain"/>
    <property type="match status" value="1"/>
</dbReference>
<reference evidence="3" key="1">
    <citation type="submission" date="2020-04" db="EMBL/GenBank/DDBJ databases">
        <title>Genome Assembly and Annotation of Botryosphaeria dothidea sdau 11-99, a Latent Pathogen of Apple Fruit Ring Rot in China.</title>
        <authorList>
            <person name="Yu C."/>
            <person name="Diao Y."/>
            <person name="Lu Q."/>
            <person name="Zhao J."/>
            <person name="Cui S."/>
            <person name="Peng C."/>
            <person name="He B."/>
            <person name="Liu H."/>
        </authorList>
    </citation>
    <scope>NUCLEOTIDE SEQUENCE [LARGE SCALE GENOMIC DNA]</scope>
    <source>
        <strain evidence="3">Sdau11-99</strain>
    </source>
</reference>
<dbReference type="EMBL" id="WWBZ02000073">
    <property type="protein sequence ID" value="KAF4302103.1"/>
    <property type="molecule type" value="Genomic_DNA"/>
</dbReference>
<evidence type="ECO:0000313" key="3">
    <source>
        <dbReference type="EMBL" id="KAF4302103.1"/>
    </source>
</evidence>
<dbReference type="PROSITE" id="PS50181">
    <property type="entry name" value="FBOX"/>
    <property type="match status" value="1"/>
</dbReference>
<accession>A0A8H4IMX2</accession>
<dbReference type="Gene3D" id="3.80.10.10">
    <property type="entry name" value="Ribonuclease Inhibitor"/>
    <property type="match status" value="1"/>
</dbReference>
<dbReference type="SUPFAM" id="SSF52047">
    <property type="entry name" value="RNI-like"/>
    <property type="match status" value="1"/>
</dbReference>
<dbReference type="OrthoDB" id="629492at2759"/>
<evidence type="ECO:0000256" key="1">
    <source>
        <dbReference type="PROSITE-ProRule" id="PRU00339"/>
    </source>
</evidence>
<dbReference type="SMART" id="SM00028">
    <property type="entry name" value="TPR"/>
    <property type="match status" value="2"/>
</dbReference>
<dbReference type="InterPro" id="IPR032675">
    <property type="entry name" value="LRR_dom_sf"/>
</dbReference>
<dbReference type="PROSITE" id="PS50005">
    <property type="entry name" value="TPR"/>
    <property type="match status" value="1"/>
</dbReference>
<dbReference type="Proteomes" id="UP000572817">
    <property type="component" value="Unassembled WGS sequence"/>
</dbReference>
<evidence type="ECO:0000259" key="2">
    <source>
        <dbReference type="PROSITE" id="PS50181"/>
    </source>
</evidence>